<organism evidence="2 3">
    <name type="scientific">Suillus placidus</name>
    <dbReference type="NCBI Taxonomy" id="48579"/>
    <lineage>
        <taxon>Eukaryota</taxon>
        <taxon>Fungi</taxon>
        <taxon>Dikarya</taxon>
        <taxon>Basidiomycota</taxon>
        <taxon>Agaricomycotina</taxon>
        <taxon>Agaricomycetes</taxon>
        <taxon>Agaricomycetidae</taxon>
        <taxon>Boletales</taxon>
        <taxon>Suillineae</taxon>
        <taxon>Suillaceae</taxon>
        <taxon>Suillus</taxon>
    </lineage>
</organism>
<feature type="compositionally biased region" description="Pro residues" evidence="1">
    <location>
        <begin position="467"/>
        <end position="485"/>
    </location>
</feature>
<evidence type="ECO:0000313" key="3">
    <source>
        <dbReference type="Proteomes" id="UP000714275"/>
    </source>
</evidence>
<reference evidence="2" key="1">
    <citation type="journal article" date="2020" name="New Phytol.">
        <title>Comparative genomics reveals dynamic genome evolution in host specialist ectomycorrhizal fungi.</title>
        <authorList>
            <person name="Lofgren L.A."/>
            <person name="Nguyen N.H."/>
            <person name="Vilgalys R."/>
            <person name="Ruytinx J."/>
            <person name="Liao H.L."/>
            <person name="Branco S."/>
            <person name="Kuo A."/>
            <person name="LaButti K."/>
            <person name="Lipzen A."/>
            <person name="Andreopoulos W."/>
            <person name="Pangilinan J."/>
            <person name="Riley R."/>
            <person name="Hundley H."/>
            <person name="Na H."/>
            <person name="Barry K."/>
            <person name="Grigoriev I.V."/>
            <person name="Stajich J.E."/>
            <person name="Kennedy P.G."/>
        </authorList>
    </citation>
    <scope>NUCLEOTIDE SEQUENCE</scope>
    <source>
        <strain evidence="2">DOB743</strain>
    </source>
</reference>
<feature type="compositionally biased region" description="Low complexity" evidence="1">
    <location>
        <begin position="301"/>
        <end position="313"/>
    </location>
</feature>
<comment type="caution">
    <text evidence="2">The sequence shown here is derived from an EMBL/GenBank/DDBJ whole genome shotgun (WGS) entry which is preliminary data.</text>
</comment>
<feature type="region of interest" description="Disordered" evidence="1">
    <location>
        <begin position="285"/>
        <end position="313"/>
    </location>
</feature>
<dbReference type="Proteomes" id="UP000714275">
    <property type="component" value="Unassembled WGS sequence"/>
</dbReference>
<name>A0A9P6ZH53_9AGAM</name>
<sequence>MAPKKWTTDKQEAVLQSLLAEYRTHIPSKNYMQFWPKINKKFFTQWPIHKDFFPDVEDEDELTVEQKKYAKPLQQRKFQIMCWYRWQTNPTCLACSGRSRGVLSLKQTLAGGMYTKGPRALKEVEVYSPMYYADHVKQSADEAIAKGNITSRGSKLRVCRDITAEKYEVESSAVKDKVKRKHKKLWGKEVDNETKLRAIHELPTILDHIFQHLSHMMGGWKFSVLMGGRDPESEGNIYYLRECAAGGQFSDSYVEYGEVLKVYASFVENTIKYEENLAAVEQDNTSEFDHDEEDQSDDDSSSQVGGVQDSVGGDIDVAETVGDRVIREREPDSWESLYQVPNWIPDSNDFNASQTNHDSVDYDSLRRDDYDAALVLLETSLLDLGTTGLSMETGNMELPILPPAPSHACSAALLTPASQPAPVIPVSHPPTPPTPSPLVSHPPTPSYADPAAPLTPASQPAPVIPASHPPTPPTPSPLASQPPMPYLAALPTPDQPVRHTGRARPSVPFNRRELDNGIGGNLKRVSKRKGEDAV</sequence>
<gene>
    <name evidence="2" type="ORF">EV702DRAFT_1050804</name>
</gene>
<evidence type="ECO:0000313" key="2">
    <source>
        <dbReference type="EMBL" id="KAG1766013.1"/>
    </source>
</evidence>
<feature type="compositionally biased region" description="Acidic residues" evidence="1">
    <location>
        <begin position="285"/>
        <end position="300"/>
    </location>
</feature>
<dbReference type="OrthoDB" id="2687158at2759"/>
<evidence type="ECO:0000256" key="1">
    <source>
        <dbReference type="SAM" id="MobiDB-lite"/>
    </source>
</evidence>
<protein>
    <submittedName>
        <fullName evidence="2">Uncharacterized protein</fullName>
    </submittedName>
</protein>
<feature type="region of interest" description="Disordered" evidence="1">
    <location>
        <begin position="424"/>
        <end position="534"/>
    </location>
</feature>
<dbReference type="EMBL" id="JABBWD010000100">
    <property type="protein sequence ID" value="KAG1766013.1"/>
    <property type="molecule type" value="Genomic_DNA"/>
</dbReference>
<proteinExistence type="predicted"/>
<dbReference type="AlphaFoldDB" id="A0A9P6ZH53"/>
<keyword evidence="3" id="KW-1185">Reference proteome</keyword>
<feature type="compositionally biased region" description="Pro residues" evidence="1">
    <location>
        <begin position="427"/>
        <end position="445"/>
    </location>
</feature>
<accession>A0A9P6ZH53</accession>